<evidence type="ECO:0000313" key="1">
    <source>
        <dbReference type="EMBL" id="JAD70618.1"/>
    </source>
</evidence>
<dbReference type="AlphaFoldDB" id="A0A0A9C862"/>
<reference evidence="1" key="2">
    <citation type="journal article" date="2015" name="Data Brief">
        <title>Shoot transcriptome of the giant reed, Arundo donax.</title>
        <authorList>
            <person name="Barrero R.A."/>
            <person name="Guerrero F.D."/>
            <person name="Moolhuijzen P."/>
            <person name="Goolsby J.A."/>
            <person name="Tidwell J."/>
            <person name="Bellgard S.E."/>
            <person name="Bellgard M.I."/>
        </authorList>
    </citation>
    <scope>NUCLEOTIDE SEQUENCE</scope>
    <source>
        <tissue evidence="1">Shoot tissue taken approximately 20 cm above the soil surface</tissue>
    </source>
</reference>
<proteinExistence type="predicted"/>
<protein>
    <submittedName>
        <fullName evidence="1">Uncharacterized protein</fullName>
    </submittedName>
</protein>
<accession>A0A0A9C862</accession>
<sequence length="54" mass="6238">MCNHVAVRFSLFSRRSCNYKIIRGLKRVCLAQLTCAPKPGIQDPSFLMHQLEMK</sequence>
<dbReference type="EMBL" id="GBRH01227277">
    <property type="protein sequence ID" value="JAD70618.1"/>
    <property type="molecule type" value="Transcribed_RNA"/>
</dbReference>
<organism evidence="1">
    <name type="scientific">Arundo donax</name>
    <name type="common">Giant reed</name>
    <name type="synonym">Donax arundinaceus</name>
    <dbReference type="NCBI Taxonomy" id="35708"/>
    <lineage>
        <taxon>Eukaryota</taxon>
        <taxon>Viridiplantae</taxon>
        <taxon>Streptophyta</taxon>
        <taxon>Embryophyta</taxon>
        <taxon>Tracheophyta</taxon>
        <taxon>Spermatophyta</taxon>
        <taxon>Magnoliopsida</taxon>
        <taxon>Liliopsida</taxon>
        <taxon>Poales</taxon>
        <taxon>Poaceae</taxon>
        <taxon>PACMAD clade</taxon>
        <taxon>Arundinoideae</taxon>
        <taxon>Arundineae</taxon>
        <taxon>Arundo</taxon>
    </lineage>
</organism>
<name>A0A0A9C862_ARUDO</name>
<reference evidence="1" key="1">
    <citation type="submission" date="2014-09" db="EMBL/GenBank/DDBJ databases">
        <authorList>
            <person name="Magalhaes I.L.F."/>
            <person name="Oliveira U."/>
            <person name="Santos F.R."/>
            <person name="Vidigal T.H.D.A."/>
            <person name="Brescovit A.D."/>
            <person name="Santos A.J."/>
        </authorList>
    </citation>
    <scope>NUCLEOTIDE SEQUENCE</scope>
    <source>
        <tissue evidence="1">Shoot tissue taken approximately 20 cm above the soil surface</tissue>
    </source>
</reference>